<keyword evidence="3" id="KW-1185">Reference proteome</keyword>
<feature type="domain" description="NAD(P)-binding" evidence="1">
    <location>
        <begin position="10"/>
        <end position="96"/>
    </location>
</feature>
<dbReference type="GeneID" id="6015285"/>
<reference evidence="2 3" key="1">
    <citation type="journal article" date="2010" name="Proc. Natl. Acad. Sci. U.S.A.">
        <title>Insights into evolution of multicellular fungi from the assembled chromosomes of the mushroom Coprinopsis cinerea (Coprinus cinereus).</title>
        <authorList>
            <person name="Stajich J.E."/>
            <person name="Wilke S.K."/>
            <person name="Ahren D."/>
            <person name="Au C.H."/>
            <person name="Birren B.W."/>
            <person name="Borodovsky M."/>
            <person name="Burns C."/>
            <person name="Canback B."/>
            <person name="Casselton L.A."/>
            <person name="Cheng C.K."/>
            <person name="Deng J."/>
            <person name="Dietrich F.S."/>
            <person name="Fargo D.C."/>
            <person name="Farman M.L."/>
            <person name="Gathman A.C."/>
            <person name="Goldberg J."/>
            <person name="Guigo R."/>
            <person name="Hoegger P.J."/>
            <person name="Hooker J.B."/>
            <person name="Huggins A."/>
            <person name="James T.Y."/>
            <person name="Kamada T."/>
            <person name="Kilaru S."/>
            <person name="Kodira C."/>
            <person name="Kues U."/>
            <person name="Kupfer D."/>
            <person name="Kwan H.S."/>
            <person name="Lomsadze A."/>
            <person name="Li W."/>
            <person name="Lilly W.W."/>
            <person name="Ma L.J."/>
            <person name="Mackey A.J."/>
            <person name="Manning G."/>
            <person name="Martin F."/>
            <person name="Muraguchi H."/>
            <person name="Natvig D.O."/>
            <person name="Palmerini H."/>
            <person name="Ramesh M.A."/>
            <person name="Rehmeyer C.J."/>
            <person name="Roe B.A."/>
            <person name="Shenoy N."/>
            <person name="Stanke M."/>
            <person name="Ter-Hovhannisyan V."/>
            <person name="Tunlid A."/>
            <person name="Velagapudi R."/>
            <person name="Vision T.J."/>
            <person name="Zeng Q."/>
            <person name="Zolan M.E."/>
            <person name="Pukkila P.J."/>
        </authorList>
    </citation>
    <scope>NUCLEOTIDE SEQUENCE [LARGE SCALE GENOMIC DNA]</scope>
    <source>
        <strain evidence="3">Okayama-7 / 130 / ATCC MYA-4618 / FGSC 9003</strain>
    </source>
</reference>
<dbReference type="VEuPathDB" id="FungiDB:CC1G_11635"/>
<dbReference type="Pfam" id="PF13460">
    <property type="entry name" value="NAD_binding_10"/>
    <property type="match status" value="1"/>
</dbReference>
<dbReference type="Proteomes" id="UP000001861">
    <property type="component" value="Unassembled WGS sequence"/>
</dbReference>
<proteinExistence type="predicted"/>
<dbReference type="SUPFAM" id="SSF51735">
    <property type="entry name" value="NAD(P)-binding Rossmann-fold domains"/>
    <property type="match status" value="1"/>
</dbReference>
<dbReference type="PANTHER" id="PTHR48079:SF6">
    <property type="entry name" value="NAD(P)-BINDING DOMAIN-CONTAINING PROTEIN-RELATED"/>
    <property type="match status" value="1"/>
</dbReference>
<evidence type="ECO:0000259" key="1">
    <source>
        <dbReference type="Pfam" id="PF13460"/>
    </source>
</evidence>
<accession>A8P472</accession>
<dbReference type="InterPro" id="IPR051783">
    <property type="entry name" value="NAD(P)-dependent_oxidoreduct"/>
</dbReference>
<dbReference type="eggNOG" id="KOG1502">
    <property type="taxonomic scope" value="Eukaryota"/>
</dbReference>
<dbReference type="FunCoup" id="A8P472">
    <property type="interactions" value="21"/>
</dbReference>
<evidence type="ECO:0000313" key="3">
    <source>
        <dbReference type="Proteomes" id="UP000001861"/>
    </source>
</evidence>
<organism evidence="2 3">
    <name type="scientific">Coprinopsis cinerea (strain Okayama-7 / 130 / ATCC MYA-4618 / FGSC 9003)</name>
    <name type="common">Inky cap fungus</name>
    <name type="synonym">Hormographiella aspergillata</name>
    <dbReference type="NCBI Taxonomy" id="240176"/>
    <lineage>
        <taxon>Eukaryota</taxon>
        <taxon>Fungi</taxon>
        <taxon>Dikarya</taxon>
        <taxon>Basidiomycota</taxon>
        <taxon>Agaricomycotina</taxon>
        <taxon>Agaricomycetes</taxon>
        <taxon>Agaricomycetidae</taxon>
        <taxon>Agaricales</taxon>
        <taxon>Agaricineae</taxon>
        <taxon>Psathyrellaceae</taxon>
        <taxon>Coprinopsis</taxon>
    </lineage>
</organism>
<dbReference type="RefSeq" id="XP_001838692.1">
    <property type="nucleotide sequence ID" value="XM_001838640.1"/>
</dbReference>
<dbReference type="AlphaFoldDB" id="A8P472"/>
<dbReference type="InterPro" id="IPR016040">
    <property type="entry name" value="NAD(P)-bd_dom"/>
</dbReference>
<dbReference type="InterPro" id="IPR036291">
    <property type="entry name" value="NAD(P)-bd_dom_sf"/>
</dbReference>
<dbReference type="PANTHER" id="PTHR48079">
    <property type="entry name" value="PROTEIN YEEZ"/>
    <property type="match status" value="1"/>
</dbReference>
<dbReference type="Gene3D" id="3.40.50.720">
    <property type="entry name" value="NAD(P)-binding Rossmann-like Domain"/>
    <property type="match status" value="1"/>
</dbReference>
<dbReference type="InParanoid" id="A8P472"/>
<name>A8P472_COPC7</name>
<dbReference type="GO" id="GO:0005737">
    <property type="term" value="C:cytoplasm"/>
    <property type="evidence" value="ECO:0007669"/>
    <property type="project" value="TreeGrafter"/>
</dbReference>
<evidence type="ECO:0000313" key="2">
    <source>
        <dbReference type="EMBL" id="EAU83109.1"/>
    </source>
</evidence>
<dbReference type="OrthoDB" id="2130169at2759"/>
<dbReference type="EMBL" id="AACS02000004">
    <property type="protein sequence ID" value="EAU83109.1"/>
    <property type="molecule type" value="Genomic_DNA"/>
</dbReference>
<dbReference type="GO" id="GO:0004029">
    <property type="term" value="F:aldehyde dehydrogenase (NAD+) activity"/>
    <property type="evidence" value="ECO:0007669"/>
    <property type="project" value="TreeGrafter"/>
</dbReference>
<dbReference type="KEGG" id="cci:CC1G_11635"/>
<comment type="caution">
    <text evidence="2">The sequence shown here is derived from an EMBL/GenBank/DDBJ whole genome shotgun (WGS) entry which is preliminary data.</text>
</comment>
<gene>
    <name evidence="2" type="ORF">CC1G_11635</name>
</gene>
<protein>
    <recommendedName>
        <fullName evidence="1">NAD(P)-binding domain-containing protein</fullName>
    </recommendedName>
</protein>
<sequence>MSNTTLFITGGTGYIGGTVVDRLLDHPDVSTFEITLLVRTLEKAEKLQTLGLKTVVGDNSNLELLTSSAASADVVISMADSDNYPAARAILDGIKQRFEATGVPPILIHTVSFNIYFANGMHGNIQNISNDFDSDALEAIPETSLHRNVDIPIVKADKEGYVRAYLIAPGTVFGVPTGRLADLGVQNKRSIQLSLLFKASIDRKRAGMLGLGKNVWPAVSVRDTADLFMLVFNIARTSPDALGHGRDGFYIAETCQYAVYEVMKEAGRVLVELGIAEEAEPLPFSEEELAKYFGFIAPILGTNCAAKGVRSRALGWKPADGKDEFMKTIEDGLMLCLDDTPLRMAPNSKDYSDTLALLQQKSTN</sequence>
<dbReference type="OMA" id="HNDWDGV"/>
<dbReference type="STRING" id="240176.A8P472"/>